<feature type="transmembrane region" description="Helical" evidence="1">
    <location>
        <begin position="36"/>
        <end position="58"/>
    </location>
</feature>
<sequence>MKPLAACISAFIAFLCCVNAFPFLWILPFVTLVPLLVVPFALAEPFVIAVPFAALPFFMAPLPFWVTDTFLFCLEV</sequence>
<accession>A0A224Y3U5</accession>
<evidence type="ECO:0000313" key="2">
    <source>
        <dbReference type="EMBL" id="JAW15762.1"/>
    </source>
</evidence>
<dbReference type="AlphaFoldDB" id="A0A224Y3U5"/>
<name>A0A224Y3U5_9HEMI</name>
<dbReference type="EMBL" id="GFTR01000664">
    <property type="protein sequence ID" value="JAW15762.1"/>
    <property type="molecule type" value="Transcribed_RNA"/>
</dbReference>
<organism evidence="2">
    <name type="scientific">Panstrongylus lignarius</name>
    <dbReference type="NCBI Taxonomy" id="156445"/>
    <lineage>
        <taxon>Eukaryota</taxon>
        <taxon>Metazoa</taxon>
        <taxon>Ecdysozoa</taxon>
        <taxon>Arthropoda</taxon>
        <taxon>Hexapoda</taxon>
        <taxon>Insecta</taxon>
        <taxon>Pterygota</taxon>
        <taxon>Neoptera</taxon>
        <taxon>Paraneoptera</taxon>
        <taxon>Hemiptera</taxon>
        <taxon>Heteroptera</taxon>
        <taxon>Panheteroptera</taxon>
        <taxon>Cimicomorpha</taxon>
        <taxon>Reduviidae</taxon>
        <taxon>Triatominae</taxon>
        <taxon>Panstrongylus</taxon>
    </lineage>
</organism>
<evidence type="ECO:0000256" key="1">
    <source>
        <dbReference type="SAM" id="Phobius"/>
    </source>
</evidence>
<proteinExistence type="predicted"/>
<reference evidence="2" key="1">
    <citation type="journal article" date="2018" name="PLoS Negl. Trop. Dis.">
        <title>An insight into the salivary gland and fat body transcriptome of Panstrongylus lignarius (Hemiptera: Heteroptera), the main vector of Chagas disease in Peru.</title>
        <authorList>
            <person name="Nevoa J.C."/>
            <person name="Mendes M.T."/>
            <person name="da Silva M.V."/>
            <person name="Soares S.C."/>
            <person name="Oliveira C.J.F."/>
            <person name="Ribeiro J.M.C."/>
        </authorList>
    </citation>
    <scope>NUCLEOTIDE SEQUENCE</scope>
</reference>
<keyword evidence="1" id="KW-0812">Transmembrane</keyword>
<protein>
    <submittedName>
        <fullName evidence="2">Uncharacterized protein</fullName>
    </submittedName>
</protein>
<keyword evidence="1" id="KW-0472">Membrane</keyword>
<keyword evidence="1" id="KW-1133">Transmembrane helix</keyword>